<organism evidence="1 2">
    <name type="scientific">Kribbella deserti</name>
    <dbReference type="NCBI Taxonomy" id="1926257"/>
    <lineage>
        <taxon>Bacteria</taxon>
        <taxon>Bacillati</taxon>
        <taxon>Actinomycetota</taxon>
        <taxon>Actinomycetes</taxon>
        <taxon>Propionibacteriales</taxon>
        <taxon>Kribbellaceae</taxon>
        <taxon>Kribbella</taxon>
    </lineage>
</organism>
<gene>
    <name evidence="1" type="ORF">ACFFGN_22175</name>
</gene>
<comment type="caution">
    <text evidence="1">The sequence shown here is derived from an EMBL/GenBank/DDBJ whole genome shotgun (WGS) entry which is preliminary data.</text>
</comment>
<dbReference type="RefSeq" id="WP_380050809.1">
    <property type="nucleotide sequence ID" value="NZ_JBHLTC010000029.1"/>
</dbReference>
<reference evidence="1 2" key="1">
    <citation type="submission" date="2024-09" db="EMBL/GenBank/DDBJ databases">
        <authorList>
            <person name="Sun Q."/>
            <person name="Mori K."/>
        </authorList>
    </citation>
    <scope>NUCLEOTIDE SEQUENCE [LARGE SCALE GENOMIC DNA]</scope>
    <source>
        <strain evidence="1 2">CGMCC 1.15906</strain>
    </source>
</reference>
<dbReference type="Proteomes" id="UP001589890">
    <property type="component" value="Unassembled WGS sequence"/>
</dbReference>
<keyword evidence="2" id="KW-1185">Reference proteome</keyword>
<evidence type="ECO:0000313" key="2">
    <source>
        <dbReference type="Proteomes" id="UP001589890"/>
    </source>
</evidence>
<accession>A0ABV6QQ89</accession>
<name>A0ABV6QQ89_9ACTN</name>
<protein>
    <submittedName>
        <fullName evidence="1">Uncharacterized protein</fullName>
    </submittedName>
</protein>
<sequence>MLTLQLSDATAAALGPGAFGAGVAPSELTPKLQGMVAAGLTRHQEILVFAALSRQEHWSRGDFPDLTGWECAVNSFHLDDMVPVDIGWADDLPLISEADQLVMLRQGMGLAMAVVRLARELPEPTAVRCIVATSRTNGTFRFHEARPGESWRLPNLDTYEDEWIAVLDSSSAF</sequence>
<proteinExistence type="predicted"/>
<dbReference type="EMBL" id="JBHLTC010000029">
    <property type="protein sequence ID" value="MFC0626803.1"/>
    <property type="molecule type" value="Genomic_DNA"/>
</dbReference>
<evidence type="ECO:0000313" key="1">
    <source>
        <dbReference type="EMBL" id="MFC0626803.1"/>
    </source>
</evidence>